<name>A0A255EGE0_9ACTN</name>
<gene>
    <name evidence="1" type="ORF">CGZ91_09230</name>
</gene>
<protein>
    <recommendedName>
        <fullName evidence="3">Heparinase</fullName>
    </recommendedName>
</protein>
<dbReference type="Proteomes" id="UP000216300">
    <property type="component" value="Unassembled WGS sequence"/>
</dbReference>
<evidence type="ECO:0008006" key="3">
    <source>
        <dbReference type="Google" id="ProtNLM"/>
    </source>
</evidence>
<evidence type="ECO:0000313" key="1">
    <source>
        <dbReference type="EMBL" id="OYN90330.1"/>
    </source>
</evidence>
<dbReference type="EMBL" id="NMVJ01000007">
    <property type="protein sequence ID" value="OYN90330.1"/>
    <property type="molecule type" value="Genomic_DNA"/>
</dbReference>
<reference evidence="1 2" key="1">
    <citation type="submission" date="2017-07" db="EMBL/GenBank/DDBJ databases">
        <title>Draft whole genome sequences of clinical Proprionibacteriaceae strains.</title>
        <authorList>
            <person name="Bernier A.-M."/>
            <person name="Bernard K."/>
            <person name="Domingo M.-C."/>
        </authorList>
    </citation>
    <scope>NUCLEOTIDE SEQUENCE [LARGE SCALE GENOMIC DNA]</scope>
    <source>
        <strain evidence="1 2">NML 150081</strain>
    </source>
</reference>
<sequence length="606" mass="67467">MDTRFLPLRRVLTGEPADEDQLAGQLAFVQARLDCADFRVANLLAALLLDDTGRGRLSEDQREQIVTTVLGFRYWLDEPGVDGMCLFSENHQILFASCDYLAGQLHPARVFSNDGRSGAEHRDRAAIRVRQWLGRRWQHGFSEWLSNTYYEEHIAAVALLAGFAADDDIRAQATGVLDLLLLDLALHSWTDGQDRWFIPSSGRCYAPGKQAPGGSAVADIMRWAFGPGEVQDQEWATLSAILFASGYEVPEQIRAIAHDRDGATIDQAMGLELAEAAALREPAPLGEVETRGTLWWAMEAFTTPESIVDTMRAFRAWRMKDNPFLTNLTPFAKLPEALLPGLIRILNPATQGVALERARVRTRRTPHWLLSSAQRYRPGGYGDQQHLWTALLPRGVTVFATHPGGAMFDDVARNFSPGEWVGNGINPDVVQHGRVLIAFHHLGVRSGYLEPKRRLESHLWWPRTDFDETQQGQRWVAGRIGSAYIGVRSWAPLEFVSRNEIRQPGKVTVWVVLMGDAETYADLAEFAAEVAAIPVVAGDLPDNRHLMVWADGHRHDLTFGGAHLIDGEPVILSEDRYASRFVTAERGPERIDVGGHVLTAAGREQQ</sequence>
<organism evidence="1 2">
    <name type="scientific">Parenemella sanctibonifatiensis</name>
    <dbReference type="NCBI Taxonomy" id="2016505"/>
    <lineage>
        <taxon>Bacteria</taxon>
        <taxon>Bacillati</taxon>
        <taxon>Actinomycetota</taxon>
        <taxon>Actinomycetes</taxon>
        <taxon>Propionibacteriales</taxon>
        <taxon>Propionibacteriaceae</taxon>
        <taxon>Parenemella</taxon>
    </lineage>
</organism>
<comment type="caution">
    <text evidence="1">The sequence shown here is derived from an EMBL/GenBank/DDBJ whole genome shotgun (WGS) entry which is preliminary data.</text>
</comment>
<evidence type="ECO:0000313" key="2">
    <source>
        <dbReference type="Proteomes" id="UP000216300"/>
    </source>
</evidence>
<proteinExistence type="predicted"/>
<accession>A0A255EGE0</accession>
<keyword evidence="2" id="KW-1185">Reference proteome</keyword>
<dbReference type="AlphaFoldDB" id="A0A255EGE0"/>